<accession>A0A0M3J5C0</accession>
<evidence type="ECO:0000313" key="2">
    <source>
        <dbReference type="EMBL" id="VDK20234.1"/>
    </source>
</evidence>
<dbReference type="WBParaSite" id="ASIM_0000275001-mRNA-1">
    <property type="protein sequence ID" value="ASIM_0000275001-mRNA-1"/>
    <property type="gene ID" value="ASIM_0000275001"/>
</dbReference>
<gene>
    <name evidence="2" type="ORF">ASIM_LOCUS2605</name>
</gene>
<organism evidence="4">
    <name type="scientific">Anisakis simplex</name>
    <name type="common">Herring worm</name>
    <dbReference type="NCBI Taxonomy" id="6269"/>
    <lineage>
        <taxon>Eukaryota</taxon>
        <taxon>Metazoa</taxon>
        <taxon>Ecdysozoa</taxon>
        <taxon>Nematoda</taxon>
        <taxon>Chromadorea</taxon>
        <taxon>Rhabditida</taxon>
        <taxon>Spirurina</taxon>
        <taxon>Ascaridomorpha</taxon>
        <taxon>Ascaridoidea</taxon>
        <taxon>Anisakidae</taxon>
        <taxon>Anisakis</taxon>
        <taxon>Anisakis simplex complex</taxon>
    </lineage>
</organism>
<evidence type="ECO:0000256" key="1">
    <source>
        <dbReference type="SAM" id="Phobius"/>
    </source>
</evidence>
<keyword evidence="1" id="KW-1133">Transmembrane helix</keyword>
<evidence type="ECO:0000313" key="4">
    <source>
        <dbReference type="WBParaSite" id="ASIM_0000275001-mRNA-1"/>
    </source>
</evidence>
<keyword evidence="3" id="KW-1185">Reference proteome</keyword>
<feature type="transmembrane region" description="Helical" evidence="1">
    <location>
        <begin position="20"/>
        <end position="38"/>
    </location>
</feature>
<dbReference type="Proteomes" id="UP000267096">
    <property type="component" value="Unassembled WGS sequence"/>
</dbReference>
<proteinExistence type="predicted"/>
<evidence type="ECO:0000313" key="3">
    <source>
        <dbReference type="Proteomes" id="UP000267096"/>
    </source>
</evidence>
<keyword evidence="1" id="KW-0472">Membrane</keyword>
<name>A0A0M3J5C0_ANISI</name>
<keyword evidence="1" id="KW-0812">Transmembrane</keyword>
<sequence>MVGRAFGIIADFLYSVVKGFMDLVIFLLNVPMMMFSCIRENTMPLLRRAFTWTDDDVQRSTHAMTTRAMSRGGSAVRGGSVGPQLPSASERGYKRCLIWLIPLIGFLLLSGLVAKRCYDDEEMMANSEMLQYPTVIIGRTYEAASSVGQSVWWKICSLAIAGRTAAHATKERVITTLASQPWTSQWKIANTYESTKKTVSKTFSDGKGTIKIFTV</sequence>
<dbReference type="EMBL" id="UYRR01003583">
    <property type="protein sequence ID" value="VDK20234.1"/>
    <property type="molecule type" value="Genomic_DNA"/>
</dbReference>
<reference evidence="2 3" key="2">
    <citation type="submission" date="2018-11" db="EMBL/GenBank/DDBJ databases">
        <authorList>
            <consortium name="Pathogen Informatics"/>
        </authorList>
    </citation>
    <scope>NUCLEOTIDE SEQUENCE [LARGE SCALE GENOMIC DNA]</scope>
</reference>
<dbReference type="AlphaFoldDB" id="A0A0M3J5C0"/>
<protein>
    <submittedName>
        <fullName evidence="4">SSD domain-containing protein</fullName>
    </submittedName>
</protein>
<reference evidence="4" key="1">
    <citation type="submission" date="2017-02" db="UniProtKB">
        <authorList>
            <consortium name="WormBaseParasite"/>
        </authorList>
    </citation>
    <scope>IDENTIFICATION</scope>
</reference>
<feature type="transmembrane region" description="Helical" evidence="1">
    <location>
        <begin position="96"/>
        <end position="114"/>
    </location>
</feature>